<protein>
    <submittedName>
        <fullName evidence="2">Uncharacterized protein</fullName>
    </submittedName>
</protein>
<dbReference type="EMBL" id="BMAT01012748">
    <property type="protein sequence ID" value="GFR98611.1"/>
    <property type="molecule type" value="Genomic_DNA"/>
</dbReference>
<feature type="compositionally biased region" description="Basic and acidic residues" evidence="1">
    <location>
        <begin position="91"/>
        <end position="119"/>
    </location>
</feature>
<feature type="region of interest" description="Disordered" evidence="1">
    <location>
        <begin position="44"/>
        <end position="119"/>
    </location>
</feature>
<evidence type="ECO:0000313" key="3">
    <source>
        <dbReference type="Proteomes" id="UP000762676"/>
    </source>
</evidence>
<gene>
    <name evidence="2" type="ORF">ElyMa_006354300</name>
</gene>
<sequence length="154" mass="18363">MRWIVNTCEKKFLKCDLYCRKTTEPRANKRDLRQVFTLQTVNKTGRLGDGWNKRHKEEEADRRRNRKKKRQTEGQTDRQKRDRQKRGQIKRKTELETVRRTGRQLEDKVRGRGGQKIDGHMRQACDCQTPEEKDFGRKRAMKTCITSKAVKAKS</sequence>
<evidence type="ECO:0000256" key="1">
    <source>
        <dbReference type="SAM" id="MobiDB-lite"/>
    </source>
</evidence>
<reference evidence="2 3" key="1">
    <citation type="journal article" date="2021" name="Elife">
        <title>Chloroplast acquisition without the gene transfer in kleptoplastic sea slugs, Plakobranchus ocellatus.</title>
        <authorList>
            <person name="Maeda T."/>
            <person name="Takahashi S."/>
            <person name="Yoshida T."/>
            <person name="Shimamura S."/>
            <person name="Takaki Y."/>
            <person name="Nagai Y."/>
            <person name="Toyoda A."/>
            <person name="Suzuki Y."/>
            <person name="Arimoto A."/>
            <person name="Ishii H."/>
            <person name="Satoh N."/>
            <person name="Nishiyama T."/>
            <person name="Hasebe M."/>
            <person name="Maruyama T."/>
            <person name="Minagawa J."/>
            <person name="Obokata J."/>
            <person name="Shigenobu S."/>
        </authorList>
    </citation>
    <scope>NUCLEOTIDE SEQUENCE [LARGE SCALE GENOMIC DNA]</scope>
</reference>
<name>A0AAV4HN31_9GAST</name>
<comment type="caution">
    <text evidence="2">The sequence shown here is derived from an EMBL/GenBank/DDBJ whole genome shotgun (WGS) entry which is preliminary data.</text>
</comment>
<feature type="compositionally biased region" description="Basic and acidic residues" evidence="1">
    <location>
        <begin position="71"/>
        <end position="80"/>
    </location>
</feature>
<keyword evidence="3" id="KW-1185">Reference proteome</keyword>
<dbReference type="AlphaFoldDB" id="A0AAV4HN31"/>
<evidence type="ECO:0000313" key="2">
    <source>
        <dbReference type="EMBL" id="GFR98611.1"/>
    </source>
</evidence>
<proteinExistence type="predicted"/>
<feature type="compositionally biased region" description="Basic residues" evidence="1">
    <location>
        <begin position="81"/>
        <end position="90"/>
    </location>
</feature>
<organism evidence="2 3">
    <name type="scientific">Elysia marginata</name>
    <dbReference type="NCBI Taxonomy" id="1093978"/>
    <lineage>
        <taxon>Eukaryota</taxon>
        <taxon>Metazoa</taxon>
        <taxon>Spiralia</taxon>
        <taxon>Lophotrochozoa</taxon>
        <taxon>Mollusca</taxon>
        <taxon>Gastropoda</taxon>
        <taxon>Heterobranchia</taxon>
        <taxon>Euthyneura</taxon>
        <taxon>Panpulmonata</taxon>
        <taxon>Sacoglossa</taxon>
        <taxon>Placobranchoidea</taxon>
        <taxon>Plakobranchidae</taxon>
        <taxon>Elysia</taxon>
    </lineage>
</organism>
<dbReference type="Proteomes" id="UP000762676">
    <property type="component" value="Unassembled WGS sequence"/>
</dbReference>
<feature type="compositionally biased region" description="Basic and acidic residues" evidence="1">
    <location>
        <begin position="51"/>
        <end position="62"/>
    </location>
</feature>
<accession>A0AAV4HN31</accession>